<comment type="caution">
    <text evidence="3">The sequence shown here is derived from an EMBL/GenBank/DDBJ whole genome shotgun (WGS) entry which is preliminary data.</text>
</comment>
<dbReference type="AlphaFoldDB" id="A0A4D4KW03"/>
<accession>A0A4D4KW03</accession>
<name>A0A4D4KW03_STRVO</name>
<feature type="region of interest" description="Disordered" evidence="1">
    <location>
        <begin position="90"/>
        <end position="145"/>
    </location>
</feature>
<feature type="transmembrane region" description="Helical" evidence="2">
    <location>
        <begin position="36"/>
        <end position="54"/>
    </location>
</feature>
<proteinExistence type="predicted"/>
<dbReference type="EMBL" id="BJHW01000001">
    <property type="protein sequence ID" value="GDY50687.1"/>
    <property type="molecule type" value="Genomic_DNA"/>
</dbReference>
<dbReference type="Proteomes" id="UP000301309">
    <property type="component" value="Unassembled WGS sequence"/>
</dbReference>
<feature type="compositionally biased region" description="Low complexity" evidence="1">
    <location>
        <begin position="112"/>
        <end position="126"/>
    </location>
</feature>
<keyword evidence="2" id="KW-0812">Transmembrane</keyword>
<keyword evidence="2" id="KW-0472">Membrane</keyword>
<evidence type="ECO:0008006" key="5">
    <source>
        <dbReference type="Google" id="ProtNLM"/>
    </source>
</evidence>
<feature type="region of interest" description="Disordered" evidence="1">
    <location>
        <begin position="1"/>
        <end position="29"/>
    </location>
</feature>
<organism evidence="3 4">
    <name type="scientific">Streptomyces violaceusniger</name>
    <dbReference type="NCBI Taxonomy" id="68280"/>
    <lineage>
        <taxon>Bacteria</taxon>
        <taxon>Bacillati</taxon>
        <taxon>Actinomycetota</taxon>
        <taxon>Actinomycetes</taxon>
        <taxon>Kitasatosporales</taxon>
        <taxon>Streptomycetaceae</taxon>
        <taxon>Streptomyces</taxon>
        <taxon>Streptomyces violaceusniger group</taxon>
    </lineage>
</organism>
<feature type="transmembrane region" description="Helical" evidence="2">
    <location>
        <begin position="66"/>
        <end position="86"/>
    </location>
</feature>
<evidence type="ECO:0000256" key="2">
    <source>
        <dbReference type="SAM" id="Phobius"/>
    </source>
</evidence>
<sequence>MAMRNGWRRGGAPAFKTGGEATGQGRGMPEDKGWKSPYLLLTVTMLLWGSAFSSSKSVVAQLPHTVAALLRFGGGAVALLAAVAVFGKPAAARPRPPRLPRVAAGGGRRSRASWGSSPTTASSSGGFRWRPRSTRASSSPCSARF</sequence>
<keyword evidence="2" id="KW-1133">Transmembrane helix</keyword>
<gene>
    <name evidence="3" type="ORF">SVIO_013100</name>
</gene>
<feature type="compositionally biased region" description="Polar residues" evidence="1">
    <location>
        <begin position="134"/>
        <end position="145"/>
    </location>
</feature>
<keyword evidence="4" id="KW-1185">Reference proteome</keyword>
<evidence type="ECO:0000256" key="1">
    <source>
        <dbReference type="SAM" id="MobiDB-lite"/>
    </source>
</evidence>
<reference evidence="3 4" key="1">
    <citation type="journal article" date="2020" name="Int. J. Syst. Evol. Microbiol.">
        <title>Reclassification of Streptomyces castelarensis and Streptomyces sporoclivatus as later heterotypic synonyms of Streptomyces antimycoticus.</title>
        <authorList>
            <person name="Komaki H."/>
            <person name="Tamura T."/>
        </authorList>
    </citation>
    <scope>NUCLEOTIDE SEQUENCE [LARGE SCALE GENOMIC DNA]</scope>
    <source>
        <strain evidence="3 4">NBRC 13459</strain>
    </source>
</reference>
<evidence type="ECO:0000313" key="3">
    <source>
        <dbReference type="EMBL" id="GDY50687.1"/>
    </source>
</evidence>
<evidence type="ECO:0000313" key="4">
    <source>
        <dbReference type="Proteomes" id="UP000301309"/>
    </source>
</evidence>
<protein>
    <recommendedName>
        <fullName evidence="5">EamA domain-containing protein</fullName>
    </recommendedName>
</protein>